<proteinExistence type="predicted"/>
<name>A0A0W8DVM0_PHYNI</name>
<sequence>MTGYLKCNVHSGAALEGINNAFSPLPVTPHQTGKPLRSNAGAKGDALDAEVPMAGEINL</sequence>
<protein>
    <submittedName>
        <fullName evidence="1">Uncharacterized protein</fullName>
    </submittedName>
</protein>
<dbReference type="Proteomes" id="UP000052943">
    <property type="component" value="Unassembled WGS sequence"/>
</dbReference>
<evidence type="ECO:0000313" key="2">
    <source>
        <dbReference type="Proteomes" id="UP000052943"/>
    </source>
</evidence>
<gene>
    <name evidence="1" type="ORF">AM587_10007136</name>
</gene>
<accession>A0A0W8DVM0</accession>
<comment type="caution">
    <text evidence="1">The sequence shown here is derived from an EMBL/GenBank/DDBJ whole genome shotgun (WGS) entry which is preliminary data.</text>
</comment>
<evidence type="ECO:0000313" key="1">
    <source>
        <dbReference type="EMBL" id="KUG00083.1"/>
    </source>
</evidence>
<organism evidence="1 2">
    <name type="scientific">Phytophthora nicotianae</name>
    <name type="common">Potato buckeye rot agent</name>
    <name type="synonym">Phytophthora parasitica</name>
    <dbReference type="NCBI Taxonomy" id="4792"/>
    <lineage>
        <taxon>Eukaryota</taxon>
        <taxon>Sar</taxon>
        <taxon>Stramenopiles</taxon>
        <taxon>Oomycota</taxon>
        <taxon>Peronosporomycetes</taxon>
        <taxon>Peronosporales</taxon>
        <taxon>Peronosporaceae</taxon>
        <taxon>Phytophthora</taxon>
    </lineage>
</organism>
<dbReference type="EMBL" id="LNFO01000801">
    <property type="protein sequence ID" value="KUG00083.1"/>
    <property type="molecule type" value="Genomic_DNA"/>
</dbReference>
<reference evidence="1 2" key="1">
    <citation type="submission" date="2015-11" db="EMBL/GenBank/DDBJ databases">
        <title>Genomes and virulence difference between two physiological races of Phytophthora nicotianae.</title>
        <authorList>
            <person name="Liu H."/>
            <person name="Ma X."/>
            <person name="Yu H."/>
            <person name="Fang D."/>
            <person name="Li Y."/>
            <person name="Wang X."/>
            <person name="Wang W."/>
            <person name="Dong Y."/>
            <person name="Xiao B."/>
        </authorList>
    </citation>
    <scope>NUCLEOTIDE SEQUENCE [LARGE SCALE GENOMIC DNA]</scope>
    <source>
        <strain evidence="2">race 0</strain>
    </source>
</reference>
<dbReference type="AlphaFoldDB" id="A0A0W8DVM0"/>